<name>A0A1I7NW27_9HYPH</name>
<evidence type="ECO:0000313" key="7">
    <source>
        <dbReference type="Proteomes" id="UP000199074"/>
    </source>
</evidence>
<reference evidence="6 7" key="1">
    <citation type="submission" date="2016-10" db="EMBL/GenBank/DDBJ databases">
        <authorList>
            <person name="de Groot N.N."/>
        </authorList>
    </citation>
    <scope>NUCLEOTIDE SEQUENCE [LARGE SCALE GENOMIC DNA]</scope>
    <source>
        <strain evidence="6 7">IPL20</strain>
    </source>
</reference>
<dbReference type="Gene3D" id="3.20.20.120">
    <property type="entry name" value="Enolase-like C-terminal domain"/>
    <property type="match status" value="1"/>
</dbReference>
<dbReference type="SFLD" id="SFLDG00180">
    <property type="entry name" value="muconate_cycloisomerase"/>
    <property type="match status" value="1"/>
</dbReference>
<dbReference type="InterPro" id="IPR029065">
    <property type="entry name" value="Enolase_C-like"/>
</dbReference>
<dbReference type="Proteomes" id="UP000199074">
    <property type="component" value="Unassembled WGS sequence"/>
</dbReference>
<evidence type="ECO:0000256" key="2">
    <source>
        <dbReference type="ARBA" id="ARBA00008031"/>
    </source>
</evidence>
<dbReference type="SUPFAM" id="SSF51604">
    <property type="entry name" value="Enolase C-terminal domain-like"/>
    <property type="match status" value="1"/>
</dbReference>
<feature type="domain" description="Mandelate racemase/muconate lactonizing enzyme C-terminal" evidence="5">
    <location>
        <begin position="142"/>
        <end position="237"/>
    </location>
</feature>
<dbReference type="InterPro" id="IPR034593">
    <property type="entry name" value="DgoD-like"/>
</dbReference>
<keyword evidence="3" id="KW-0479">Metal-binding</keyword>
<dbReference type="RefSeq" id="WP_092427174.1">
    <property type="nucleotide sequence ID" value="NZ_FPCK01000004.1"/>
</dbReference>
<evidence type="ECO:0000259" key="5">
    <source>
        <dbReference type="SMART" id="SM00922"/>
    </source>
</evidence>
<dbReference type="FunFam" id="3.30.390.10:FF:000009">
    <property type="entry name" value="Hydrophobic dipeptide epimerase"/>
    <property type="match status" value="1"/>
</dbReference>
<sequence length="367" mass="39215">MKIAGIEIFKLELPVKGGPFRIASSDVSTLDTTLVKIIATNGQVGWGETCPVGATYAEEHAAGARAALLQMAPGLIGEEVLPLPIHRRMNELLAGHNYAKAAVDIAVYDLLGKHLEVSVSDLLGGALTDRVPSYYAVGLAEPDEAARIAQEKSKEGYPRLQLKVGNRPVEIDIEAIRKTWEVIRSTGTRFAVDANCNWTTRDALRASRECLDVPFTMEQPCKTIEDLRKIRPQMHHAIYMDESGLDLATAISAAGQGLVDGFAMKITRIGGLQPMAAFRDVCAAMNLPHTSDDSWGGDIIAAACTHVGATVRPSLNEGAWIAAPFIEGHYDGGNGLTIKDGHVERPTGPGLGINPDEALFGGPVASF</sequence>
<dbReference type="EMBL" id="FPCK01000004">
    <property type="protein sequence ID" value="SFV38876.1"/>
    <property type="molecule type" value="Genomic_DNA"/>
</dbReference>
<dbReference type="AlphaFoldDB" id="A0A1I7NW27"/>
<dbReference type="GO" id="GO:0046872">
    <property type="term" value="F:metal ion binding"/>
    <property type="evidence" value="ECO:0007669"/>
    <property type="project" value="UniProtKB-KW"/>
</dbReference>
<dbReference type="SFLD" id="SFLDS00001">
    <property type="entry name" value="Enolase"/>
    <property type="match status" value="1"/>
</dbReference>
<comment type="similarity">
    <text evidence="2">Belongs to the mandelate racemase/muconate lactonizing enzyme family.</text>
</comment>
<gene>
    <name evidence="6" type="ORF">SAMN05216456_3664</name>
</gene>
<dbReference type="Gene3D" id="3.30.390.10">
    <property type="entry name" value="Enolase-like, N-terminal domain"/>
    <property type="match status" value="1"/>
</dbReference>
<dbReference type="PANTHER" id="PTHR48080:SF3">
    <property type="entry name" value="ENOLASE SUPERFAMILY MEMBER DDB_G0284701"/>
    <property type="match status" value="1"/>
</dbReference>
<dbReference type="InterPro" id="IPR013342">
    <property type="entry name" value="Mandelate_racemase_C"/>
</dbReference>
<dbReference type="Pfam" id="PF13378">
    <property type="entry name" value="MR_MLE_C"/>
    <property type="match status" value="1"/>
</dbReference>
<dbReference type="InterPro" id="IPR036849">
    <property type="entry name" value="Enolase-like_C_sf"/>
</dbReference>
<dbReference type="GO" id="GO:0016855">
    <property type="term" value="F:racemase and epimerase activity, acting on amino acids and derivatives"/>
    <property type="evidence" value="ECO:0007669"/>
    <property type="project" value="InterPro"/>
</dbReference>
<dbReference type="SUPFAM" id="SSF54826">
    <property type="entry name" value="Enolase N-terminal domain-like"/>
    <property type="match status" value="1"/>
</dbReference>
<dbReference type="Pfam" id="PF02746">
    <property type="entry name" value="MR_MLE_N"/>
    <property type="match status" value="1"/>
</dbReference>
<dbReference type="InterPro" id="IPR029017">
    <property type="entry name" value="Enolase-like_N"/>
</dbReference>
<evidence type="ECO:0000256" key="4">
    <source>
        <dbReference type="ARBA" id="ARBA00022842"/>
    </source>
</evidence>
<protein>
    <submittedName>
        <fullName evidence="6">L-alanine-DL-glutamate epimerase</fullName>
    </submittedName>
</protein>
<dbReference type="InterPro" id="IPR013341">
    <property type="entry name" value="Mandelate_racemase_N_dom"/>
</dbReference>
<proteinExistence type="inferred from homology"/>
<evidence type="ECO:0000256" key="3">
    <source>
        <dbReference type="ARBA" id="ARBA00022723"/>
    </source>
</evidence>
<organism evidence="6 7">
    <name type="scientific">Devosia crocina</name>
    <dbReference type="NCBI Taxonomy" id="429728"/>
    <lineage>
        <taxon>Bacteria</taxon>
        <taxon>Pseudomonadati</taxon>
        <taxon>Pseudomonadota</taxon>
        <taxon>Alphaproteobacteria</taxon>
        <taxon>Hyphomicrobiales</taxon>
        <taxon>Devosiaceae</taxon>
        <taxon>Devosia</taxon>
    </lineage>
</organism>
<dbReference type="STRING" id="429728.SAMN05216456_3664"/>
<keyword evidence="4" id="KW-0460">Magnesium</keyword>
<dbReference type="InterPro" id="IPR034622">
    <property type="entry name" value="4R-hPro_betaine_2-epimerase"/>
</dbReference>
<comment type="cofactor">
    <cofactor evidence="1">
        <name>Mg(2+)</name>
        <dbReference type="ChEBI" id="CHEBI:18420"/>
    </cofactor>
</comment>
<dbReference type="OrthoDB" id="9802699at2"/>
<dbReference type="PANTHER" id="PTHR48080">
    <property type="entry name" value="D-GALACTONATE DEHYDRATASE-RELATED"/>
    <property type="match status" value="1"/>
</dbReference>
<dbReference type="GO" id="GO:0006579">
    <property type="term" value="P:amino-acid betaine catabolic process"/>
    <property type="evidence" value="ECO:0007669"/>
    <property type="project" value="InterPro"/>
</dbReference>
<evidence type="ECO:0000256" key="1">
    <source>
        <dbReference type="ARBA" id="ARBA00001946"/>
    </source>
</evidence>
<evidence type="ECO:0000313" key="6">
    <source>
        <dbReference type="EMBL" id="SFV38876.1"/>
    </source>
</evidence>
<dbReference type="SFLD" id="SFLDF00556">
    <property type="entry name" value="4R-hydroxyproline_betaine_2-ep"/>
    <property type="match status" value="1"/>
</dbReference>
<accession>A0A1I7NW27</accession>
<keyword evidence="7" id="KW-1185">Reference proteome</keyword>
<dbReference type="SMART" id="SM00922">
    <property type="entry name" value="MR_MLE"/>
    <property type="match status" value="1"/>
</dbReference>